<name>A0ABT6Z0Z7_9BACT</name>
<comment type="caution">
    <text evidence="1">The sequence shown here is derived from an EMBL/GenBank/DDBJ whole genome shotgun (WGS) entry which is preliminary data.</text>
</comment>
<gene>
    <name evidence="1" type="ORF">QM481_09715</name>
</gene>
<reference evidence="1 2" key="1">
    <citation type="submission" date="2023-05" db="EMBL/GenBank/DDBJ databases">
        <title>Novel species of genus Flectobacillus isolated from stream in China.</title>
        <authorList>
            <person name="Lu H."/>
        </authorList>
    </citation>
    <scope>NUCLEOTIDE SEQUENCE [LARGE SCALE GENOMIC DNA]</scope>
    <source>
        <strain evidence="1 2">LFS242W</strain>
    </source>
</reference>
<evidence type="ECO:0000313" key="1">
    <source>
        <dbReference type="EMBL" id="MDI9874800.1"/>
    </source>
</evidence>
<protein>
    <recommendedName>
        <fullName evidence="3">DUF5683 domain-containing protein</fullName>
    </recommendedName>
</protein>
<accession>A0ABT6Z0Z7</accession>
<evidence type="ECO:0000313" key="2">
    <source>
        <dbReference type="Proteomes" id="UP001225761"/>
    </source>
</evidence>
<sequence>MAQLRVEANSAIVENGKIKISFFVPFSTNNCYDIQALEVIAIETNTKTIPHTLIGKITQLSTGTNNIIWDYKVDDFFVDGDFKIIVSLKLCPLIEVLTPPKKEVVVNPPKKEKVIATSTRAEELSFKPHPIGLKIAVGVIGVATAVMANSIKSNFNSKLAILKSLDTSVNNEFLSKSDLDKWTAAAVDAQAARQTGLLNALVIGSALSFGYEVFLLATKVKVKEKGLSFQPSSHQTGISLTYKF</sequence>
<dbReference type="Proteomes" id="UP001225761">
    <property type="component" value="Unassembled WGS sequence"/>
</dbReference>
<organism evidence="1 2">
    <name type="scientific">Flectobacillus rivi</name>
    <dbReference type="NCBI Taxonomy" id="2984209"/>
    <lineage>
        <taxon>Bacteria</taxon>
        <taxon>Pseudomonadati</taxon>
        <taxon>Bacteroidota</taxon>
        <taxon>Cytophagia</taxon>
        <taxon>Cytophagales</taxon>
        <taxon>Flectobacillaceae</taxon>
        <taxon>Flectobacillus</taxon>
    </lineage>
</organism>
<keyword evidence="2" id="KW-1185">Reference proteome</keyword>
<proteinExistence type="predicted"/>
<dbReference type="RefSeq" id="WP_283381603.1">
    <property type="nucleotide sequence ID" value="NZ_JASHIE010000006.1"/>
</dbReference>
<evidence type="ECO:0008006" key="3">
    <source>
        <dbReference type="Google" id="ProtNLM"/>
    </source>
</evidence>
<dbReference type="EMBL" id="JASHIE010000006">
    <property type="protein sequence ID" value="MDI9874800.1"/>
    <property type="molecule type" value="Genomic_DNA"/>
</dbReference>